<gene>
    <name evidence="5" type="ORF">BD311DRAFT_726458</name>
</gene>
<dbReference type="InterPro" id="IPR036322">
    <property type="entry name" value="WD40_repeat_dom_sf"/>
</dbReference>
<organism evidence="5">
    <name type="scientific">Dichomitus squalens</name>
    <dbReference type="NCBI Taxonomy" id="114155"/>
    <lineage>
        <taxon>Eukaryota</taxon>
        <taxon>Fungi</taxon>
        <taxon>Dikarya</taxon>
        <taxon>Basidiomycota</taxon>
        <taxon>Agaricomycotina</taxon>
        <taxon>Agaricomycetes</taxon>
        <taxon>Polyporales</taxon>
        <taxon>Polyporaceae</taxon>
        <taxon>Dichomitus</taxon>
    </lineage>
</organism>
<protein>
    <submittedName>
        <fullName evidence="5">Ribosome biogenesis protein Sqt1</fullName>
    </submittedName>
</protein>
<evidence type="ECO:0000256" key="4">
    <source>
        <dbReference type="SAM" id="MobiDB-lite"/>
    </source>
</evidence>
<feature type="region of interest" description="Disordered" evidence="4">
    <location>
        <begin position="1"/>
        <end position="55"/>
    </location>
</feature>
<dbReference type="PRINTS" id="PR00320">
    <property type="entry name" value="GPROTEINBRPT"/>
</dbReference>
<feature type="repeat" description="WD" evidence="3">
    <location>
        <begin position="343"/>
        <end position="387"/>
    </location>
</feature>
<feature type="repeat" description="WD" evidence="3">
    <location>
        <begin position="108"/>
        <end position="139"/>
    </location>
</feature>
<keyword evidence="2" id="KW-0677">Repeat</keyword>
<dbReference type="OrthoDB" id="10261640at2759"/>
<dbReference type="AlphaFoldDB" id="A0A4Q9MFT3"/>
<dbReference type="Gene3D" id="2.130.10.10">
    <property type="entry name" value="YVTN repeat-like/Quinoprotein amine dehydrogenase"/>
    <property type="match status" value="1"/>
</dbReference>
<dbReference type="InterPro" id="IPR051179">
    <property type="entry name" value="WD_repeat_multifunction"/>
</dbReference>
<dbReference type="PANTHER" id="PTHR19857">
    <property type="entry name" value="MITOCHONDRIAL DIVISION PROTEIN 1-RELATED"/>
    <property type="match status" value="1"/>
</dbReference>
<feature type="repeat" description="WD" evidence="3">
    <location>
        <begin position="66"/>
        <end position="107"/>
    </location>
</feature>
<dbReference type="InterPro" id="IPR015943">
    <property type="entry name" value="WD40/YVTN_repeat-like_dom_sf"/>
</dbReference>
<dbReference type="SMART" id="SM00320">
    <property type="entry name" value="WD40"/>
    <property type="match status" value="8"/>
</dbReference>
<feature type="repeat" description="WD" evidence="3">
    <location>
        <begin position="165"/>
        <end position="196"/>
    </location>
</feature>
<evidence type="ECO:0000313" key="5">
    <source>
        <dbReference type="EMBL" id="TBU26215.1"/>
    </source>
</evidence>
<dbReference type="CDD" id="cd00200">
    <property type="entry name" value="WD40"/>
    <property type="match status" value="1"/>
</dbReference>
<sequence>MSAERAEDHHFQEREDDPEGEDFIDPNDVLIELAEDGDHPMDDDEDGQGPGPEDEIVWEDNSIQHFPNHKGSVFAVSTHPTAPLVASGGEDDLGYIWDIVTGDELVKLTGHTDSVTSTAFSSDGELIATGGMDGKVRIWRRVGKEDWNKWEFLTELTGPDEVMWLRWHPKGTVLLAGSNDTTVWLWQLPSGNTMQVFAGHMGPVTCGDFTPDGKRIITADAEGTLIFWDPRSPVPVFKLTPEDQRFALDGITSLAVNPASTLAVVGGTSGGVRVVSLSKGEVVGALAGHQEGESVEAVEFVELAPPVPLSGTAAPAAGGVVVTGATDGKACIWDLGTMRLRATLEHEDAVTSLHRLTTPGKGHLIVSASTDKVLRTWDARTGTLVREHKGHSGGVLAAALGMAGAVVVSAGDEGVCLVFPTE</sequence>
<dbReference type="PANTHER" id="PTHR19857:SF8">
    <property type="entry name" value="ANGIO-ASSOCIATED MIGRATORY CELL PROTEIN"/>
    <property type="match status" value="1"/>
</dbReference>
<proteinExistence type="predicted"/>
<keyword evidence="1 3" id="KW-0853">WD repeat</keyword>
<dbReference type="EMBL" id="ML143449">
    <property type="protein sequence ID" value="TBU26215.1"/>
    <property type="molecule type" value="Genomic_DNA"/>
</dbReference>
<reference evidence="5" key="1">
    <citation type="submission" date="2019-01" db="EMBL/GenBank/DDBJ databases">
        <title>Draft genome sequences of three monokaryotic isolates of the white-rot basidiomycete fungus Dichomitus squalens.</title>
        <authorList>
            <consortium name="DOE Joint Genome Institute"/>
            <person name="Lopez S.C."/>
            <person name="Andreopoulos B."/>
            <person name="Pangilinan J."/>
            <person name="Lipzen A."/>
            <person name="Riley R."/>
            <person name="Ahrendt S."/>
            <person name="Ng V."/>
            <person name="Barry K."/>
            <person name="Daum C."/>
            <person name="Grigoriev I.V."/>
            <person name="Hilden K.S."/>
            <person name="Makela M.R."/>
            <person name="de Vries R.P."/>
        </authorList>
    </citation>
    <scope>NUCLEOTIDE SEQUENCE [LARGE SCALE GENOMIC DNA]</scope>
    <source>
        <strain evidence="5">OM18370.1</strain>
    </source>
</reference>
<feature type="repeat" description="WD" evidence="3">
    <location>
        <begin position="197"/>
        <end position="229"/>
    </location>
</feature>
<dbReference type="InterPro" id="IPR020472">
    <property type="entry name" value="WD40_PAC1"/>
</dbReference>
<dbReference type="Pfam" id="PF00400">
    <property type="entry name" value="WD40"/>
    <property type="match status" value="5"/>
</dbReference>
<dbReference type="Proteomes" id="UP000292957">
    <property type="component" value="Unassembled WGS sequence"/>
</dbReference>
<dbReference type="SUPFAM" id="SSF50978">
    <property type="entry name" value="WD40 repeat-like"/>
    <property type="match status" value="1"/>
</dbReference>
<dbReference type="PROSITE" id="PS50294">
    <property type="entry name" value="WD_REPEATS_REGION"/>
    <property type="match status" value="3"/>
</dbReference>
<dbReference type="InterPro" id="IPR001680">
    <property type="entry name" value="WD40_rpt"/>
</dbReference>
<name>A0A4Q9MFT3_9APHY</name>
<dbReference type="PROSITE" id="PS00678">
    <property type="entry name" value="WD_REPEATS_1"/>
    <property type="match status" value="1"/>
</dbReference>
<dbReference type="PROSITE" id="PS50082">
    <property type="entry name" value="WD_REPEATS_2"/>
    <property type="match status" value="5"/>
</dbReference>
<accession>A0A4Q9MFT3</accession>
<feature type="compositionally biased region" description="Acidic residues" evidence="4">
    <location>
        <begin position="14"/>
        <end position="25"/>
    </location>
</feature>
<evidence type="ECO:0000256" key="1">
    <source>
        <dbReference type="ARBA" id="ARBA00022574"/>
    </source>
</evidence>
<evidence type="ECO:0000256" key="2">
    <source>
        <dbReference type="ARBA" id="ARBA00022737"/>
    </source>
</evidence>
<dbReference type="OMA" id="GPDEVMW"/>
<evidence type="ECO:0000256" key="3">
    <source>
        <dbReference type="PROSITE-ProRule" id="PRU00221"/>
    </source>
</evidence>
<dbReference type="InterPro" id="IPR019775">
    <property type="entry name" value="WD40_repeat_CS"/>
</dbReference>
<feature type="compositionally biased region" description="Basic and acidic residues" evidence="4">
    <location>
        <begin position="1"/>
        <end position="13"/>
    </location>
</feature>
<feature type="compositionally biased region" description="Acidic residues" evidence="4">
    <location>
        <begin position="41"/>
        <end position="55"/>
    </location>
</feature>